<dbReference type="PANTHER" id="PTHR43163:SF7">
    <property type="entry name" value="DIPEPTIDE-TRANSPORT INTEGRAL MEMBRANE PROTEIN ABC TRANSPORTER DPPB-RELATED"/>
    <property type="match status" value="1"/>
</dbReference>
<proteinExistence type="inferred from homology"/>
<dbReference type="PANTHER" id="PTHR43163">
    <property type="entry name" value="DIPEPTIDE TRANSPORT SYSTEM PERMEASE PROTEIN DPPB-RELATED"/>
    <property type="match status" value="1"/>
</dbReference>
<evidence type="ECO:0000313" key="10">
    <source>
        <dbReference type="Proteomes" id="UP000249396"/>
    </source>
</evidence>
<organism evidence="9 10">
    <name type="scientific">Candidatus Methylumidiphilus alinenensis</name>
    <dbReference type="NCBI Taxonomy" id="2202197"/>
    <lineage>
        <taxon>Bacteria</taxon>
        <taxon>Pseudomonadati</taxon>
        <taxon>Pseudomonadota</taxon>
        <taxon>Gammaproteobacteria</taxon>
        <taxon>Methylococcales</taxon>
        <taxon>Candidatus Methylumidiphilus</taxon>
    </lineage>
</organism>
<dbReference type="InterPro" id="IPR045621">
    <property type="entry name" value="BPD_transp_1_N"/>
</dbReference>
<comment type="subcellular location">
    <subcellularLocation>
        <location evidence="1 7">Cell membrane</location>
        <topology evidence="1 7">Multi-pass membrane protein</topology>
    </subcellularLocation>
</comment>
<feature type="transmembrane region" description="Helical" evidence="7">
    <location>
        <begin position="7"/>
        <end position="32"/>
    </location>
</feature>
<evidence type="ECO:0000256" key="2">
    <source>
        <dbReference type="ARBA" id="ARBA00022448"/>
    </source>
</evidence>
<dbReference type="InterPro" id="IPR035906">
    <property type="entry name" value="MetI-like_sf"/>
</dbReference>
<dbReference type="InterPro" id="IPR000515">
    <property type="entry name" value="MetI-like"/>
</dbReference>
<evidence type="ECO:0000256" key="1">
    <source>
        <dbReference type="ARBA" id="ARBA00004651"/>
    </source>
</evidence>
<feature type="domain" description="ABC transmembrane type-1" evidence="8">
    <location>
        <begin position="97"/>
        <end position="295"/>
    </location>
</feature>
<dbReference type="PROSITE" id="PS50928">
    <property type="entry name" value="ABC_TM1"/>
    <property type="match status" value="1"/>
</dbReference>
<reference evidence="9 10" key="1">
    <citation type="journal article" date="2018" name="Aquat. Microb. Ecol.">
        <title>Gammaproteobacterial methanotrophs dominate.</title>
        <authorList>
            <person name="Rissanen A.J."/>
            <person name="Saarenheimo J."/>
            <person name="Tiirola M."/>
            <person name="Peura S."/>
            <person name="Aalto S.L."/>
            <person name="Karvinen A."/>
            <person name="Nykanen H."/>
        </authorList>
    </citation>
    <scope>NUCLEOTIDE SEQUENCE [LARGE SCALE GENOMIC DNA]</scope>
    <source>
        <strain evidence="9">AMbin10</strain>
    </source>
</reference>
<feature type="transmembrane region" description="Helical" evidence="7">
    <location>
        <begin position="276"/>
        <end position="298"/>
    </location>
</feature>
<dbReference type="AlphaFoldDB" id="A0A2W4SAA8"/>
<feature type="transmembrane region" description="Helical" evidence="7">
    <location>
        <begin position="134"/>
        <end position="153"/>
    </location>
</feature>
<dbReference type="Pfam" id="PF00528">
    <property type="entry name" value="BPD_transp_1"/>
    <property type="match status" value="1"/>
</dbReference>
<accession>A0A2W4SAA8</accession>
<feature type="transmembrane region" description="Helical" evidence="7">
    <location>
        <begin position="233"/>
        <end position="256"/>
    </location>
</feature>
<keyword evidence="5 7" id="KW-1133">Transmembrane helix</keyword>
<evidence type="ECO:0000259" key="8">
    <source>
        <dbReference type="PROSITE" id="PS50928"/>
    </source>
</evidence>
<protein>
    <recommendedName>
        <fullName evidence="8">ABC transmembrane type-1 domain-containing protein</fullName>
    </recommendedName>
</protein>
<gene>
    <name evidence="9" type="ORF">DM484_24420</name>
</gene>
<feature type="transmembrane region" description="Helical" evidence="7">
    <location>
        <begin position="173"/>
        <end position="195"/>
    </location>
</feature>
<feature type="transmembrane region" description="Helical" evidence="7">
    <location>
        <begin position="97"/>
        <end position="122"/>
    </location>
</feature>
<sequence length="312" mass="33341">MGYALSILGILLRGFSFVSGLVVFCFALSYLAPGDPARSVLGPNARESDVESLRHEMGWDLPLTGQLTRYIGELAHFRLGQSTVSGLPVLTEINNHFRYTVLIGGIAVSLSLALALAINWLLLINEALRPIIPILRLGVSAPSFLIALVSALTSGSLLSSWGLGSAGAYELSLAAMLGPALAVTVYPTALMTALLRDRCIGIRISSYCRAALAYGYGPNSLFWRVMLPNSAGILASAWINQLSVVLFSTLLVEQFFSISGGGALLIRSIQAKDTPVITGVVLLNGLFFLTINAVGLWLEKNMNHIRRGLPSP</sequence>
<dbReference type="Gene3D" id="1.10.3720.10">
    <property type="entry name" value="MetI-like"/>
    <property type="match status" value="1"/>
</dbReference>
<comment type="similarity">
    <text evidence="7">Belongs to the binding-protein-dependent transport system permease family.</text>
</comment>
<dbReference type="CDD" id="cd06261">
    <property type="entry name" value="TM_PBP2"/>
    <property type="match status" value="1"/>
</dbReference>
<dbReference type="Proteomes" id="UP000249396">
    <property type="component" value="Unassembled WGS sequence"/>
</dbReference>
<evidence type="ECO:0000256" key="3">
    <source>
        <dbReference type="ARBA" id="ARBA00022475"/>
    </source>
</evidence>
<dbReference type="Pfam" id="PF19300">
    <property type="entry name" value="BPD_transp_1_N"/>
    <property type="match status" value="1"/>
</dbReference>
<keyword evidence="3" id="KW-1003">Cell membrane</keyword>
<comment type="caution">
    <text evidence="9">The sequence shown here is derived from an EMBL/GenBank/DDBJ whole genome shotgun (WGS) entry which is preliminary data.</text>
</comment>
<keyword evidence="2 7" id="KW-0813">Transport</keyword>
<evidence type="ECO:0000256" key="5">
    <source>
        <dbReference type="ARBA" id="ARBA00022989"/>
    </source>
</evidence>
<evidence type="ECO:0000313" key="9">
    <source>
        <dbReference type="EMBL" id="PZN72480.1"/>
    </source>
</evidence>
<dbReference type="GO" id="GO:0005886">
    <property type="term" value="C:plasma membrane"/>
    <property type="evidence" value="ECO:0007669"/>
    <property type="project" value="UniProtKB-SubCell"/>
</dbReference>
<evidence type="ECO:0000256" key="4">
    <source>
        <dbReference type="ARBA" id="ARBA00022692"/>
    </source>
</evidence>
<keyword evidence="4 7" id="KW-0812">Transmembrane</keyword>
<name>A0A2W4SAA8_9GAMM</name>
<keyword evidence="6 7" id="KW-0472">Membrane</keyword>
<evidence type="ECO:0000256" key="7">
    <source>
        <dbReference type="RuleBase" id="RU363032"/>
    </source>
</evidence>
<dbReference type="SUPFAM" id="SSF161098">
    <property type="entry name" value="MetI-like"/>
    <property type="match status" value="1"/>
</dbReference>
<dbReference type="GO" id="GO:0055085">
    <property type="term" value="P:transmembrane transport"/>
    <property type="evidence" value="ECO:0007669"/>
    <property type="project" value="InterPro"/>
</dbReference>
<dbReference type="EMBL" id="QJPH01000486">
    <property type="protein sequence ID" value="PZN72480.1"/>
    <property type="molecule type" value="Genomic_DNA"/>
</dbReference>
<evidence type="ECO:0000256" key="6">
    <source>
        <dbReference type="ARBA" id="ARBA00023136"/>
    </source>
</evidence>